<name>A0A6H5GKC6_9HEMI</name>
<reference evidence="1 2" key="1">
    <citation type="submission" date="2020-02" db="EMBL/GenBank/DDBJ databases">
        <authorList>
            <person name="Ferguson B K."/>
        </authorList>
    </citation>
    <scope>NUCLEOTIDE SEQUENCE [LARGE SCALE GENOMIC DNA]</scope>
</reference>
<evidence type="ECO:0000313" key="1">
    <source>
        <dbReference type="EMBL" id="CAB0004424.1"/>
    </source>
</evidence>
<dbReference type="OrthoDB" id="6416577at2759"/>
<accession>A0A6H5GKC6</accession>
<protein>
    <submittedName>
        <fullName evidence="1">Uncharacterized protein</fullName>
    </submittedName>
</protein>
<dbReference type="Proteomes" id="UP000479000">
    <property type="component" value="Unassembled WGS sequence"/>
</dbReference>
<gene>
    <name evidence="1" type="ORF">NTEN_LOCUS9901</name>
</gene>
<keyword evidence="2" id="KW-1185">Reference proteome</keyword>
<dbReference type="AlphaFoldDB" id="A0A6H5GKC6"/>
<evidence type="ECO:0000313" key="2">
    <source>
        <dbReference type="Proteomes" id="UP000479000"/>
    </source>
</evidence>
<proteinExistence type="predicted"/>
<organism evidence="1 2">
    <name type="scientific">Nesidiocoris tenuis</name>
    <dbReference type="NCBI Taxonomy" id="355587"/>
    <lineage>
        <taxon>Eukaryota</taxon>
        <taxon>Metazoa</taxon>
        <taxon>Ecdysozoa</taxon>
        <taxon>Arthropoda</taxon>
        <taxon>Hexapoda</taxon>
        <taxon>Insecta</taxon>
        <taxon>Pterygota</taxon>
        <taxon>Neoptera</taxon>
        <taxon>Paraneoptera</taxon>
        <taxon>Hemiptera</taxon>
        <taxon>Heteroptera</taxon>
        <taxon>Panheteroptera</taxon>
        <taxon>Cimicomorpha</taxon>
        <taxon>Miridae</taxon>
        <taxon>Dicyphina</taxon>
        <taxon>Nesidiocoris</taxon>
    </lineage>
</organism>
<dbReference type="EMBL" id="CADCXU010014969">
    <property type="protein sequence ID" value="CAB0004424.1"/>
    <property type="molecule type" value="Genomic_DNA"/>
</dbReference>
<sequence>MSEKRYLGSRSASSGENARRYAWTEKLEEILFFIGKRVNGSIVIVLKSRIGTELQKKLFLIHIYSESLPEQVSVCPILTITINFRLKHPTVIRVVVTGRLLFVTAINVPLSRKKMLSSRIISLFQFPPIMHFPCCRPPQFLPAPSEDYPNAILEEAVGQNTAFSRPPGFLIYECDTQQETEENGETRTFEKKTGFPSAAKRVLVHFSIEMNLCNRSGKKNF</sequence>